<dbReference type="FunFam" id="3.30.160.60:FF:000100">
    <property type="entry name" value="Zinc finger 45-like"/>
    <property type="match status" value="1"/>
</dbReference>
<dbReference type="FunFam" id="3.30.160.60:FF:000414">
    <property type="entry name" value="Zinc finger protein 398"/>
    <property type="match status" value="1"/>
</dbReference>
<dbReference type="SMART" id="SM00355">
    <property type="entry name" value="ZnF_C2H2"/>
    <property type="match status" value="9"/>
</dbReference>
<dbReference type="GO" id="GO:0000981">
    <property type="term" value="F:DNA-binding transcription factor activity, RNA polymerase II-specific"/>
    <property type="evidence" value="ECO:0007669"/>
    <property type="project" value="TreeGrafter"/>
</dbReference>
<organism evidence="8 9">
    <name type="scientific">Galleria mellonella</name>
    <name type="common">Greater wax moth</name>
    <dbReference type="NCBI Taxonomy" id="7137"/>
    <lineage>
        <taxon>Eukaryota</taxon>
        <taxon>Metazoa</taxon>
        <taxon>Ecdysozoa</taxon>
        <taxon>Arthropoda</taxon>
        <taxon>Hexapoda</taxon>
        <taxon>Insecta</taxon>
        <taxon>Pterygota</taxon>
        <taxon>Neoptera</taxon>
        <taxon>Endopterygota</taxon>
        <taxon>Lepidoptera</taxon>
        <taxon>Glossata</taxon>
        <taxon>Ditrysia</taxon>
        <taxon>Pyraloidea</taxon>
        <taxon>Pyralidae</taxon>
        <taxon>Galleriinae</taxon>
        <taxon>Galleria</taxon>
    </lineage>
</organism>
<dbReference type="RefSeq" id="XP_031765210.1">
    <property type="nucleotide sequence ID" value="XM_031909350.2"/>
</dbReference>
<evidence type="ECO:0000313" key="8">
    <source>
        <dbReference type="Proteomes" id="UP001652740"/>
    </source>
</evidence>
<dbReference type="GeneID" id="113513044"/>
<dbReference type="Proteomes" id="UP001652740">
    <property type="component" value="Unplaced"/>
</dbReference>
<keyword evidence="4" id="KW-0862">Zinc</keyword>
<dbReference type="InParanoid" id="A0A6J3C042"/>
<keyword evidence="8" id="KW-1185">Reference proteome</keyword>
<dbReference type="GO" id="GO:0008270">
    <property type="term" value="F:zinc ion binding"/>
    <property type="evidence" value="ECO:0007669"/>
    <property type="project" value="UniProtKB-KW"/>
</dbReference>
<feature type="domain" description="C2H2-type" evidence="7">
    <location>
        <begin position="108"/>
        <end position="135"/>
    </location>
</feature>
<dbReference type="OrthoDB" id="3176202at2759"/>
<feature type="domain" description="C2H2-type" evidence="7">
    <location>
        <begin position="256"/>
        <end position="283"/>
    </location>
</feature>
<evidence type="ECO:0000256" key="5">
    <source>
        <dbReference type="PROSITE-ProRule" id="PRU00042"/>
    </source>
</evidence>
<sequence length="590" mass="68411">MGRGRDHYFKFGFFSPPIQFTDDGVSTSFVSRQVFTFKNYYKYIMEDDFEDSILQAIKSSYPSKNKLAIILKDQDGMTQYCCVTCPKKYTEKEKLELHLCVHTKQYKHICGICGTGLKRKEHLDRHTLEHQEFRPHVCPQCGKAFKRKEHLNIHKAIHSGDKNLACTICGRSFYRKDHLQKHLQTHSKTFVEQNLQIGNDESLMDIKQEMTDDYMMPFINMNGDMEYEELEDSFNFNETLEPIVAIESKIEDDRPFGCHLCGKTYKRKDHLKLHIATHNRKEQPCSECGKVFYNTEKLFNHMKTHMQQYSAGNGSGSPTHAGRGDADLLIENTLDLLIEKPMNPQTTKADRPHECHICHRKFKRKQHLKVHGNVHQRQQATIWCSLCKEGFVSNHQFETHVCVVNQDGSENGDTTPANTTQEAKKENKYPSDCIQVVMDEGDQESSAMLVEEEQLPVPQRVFVCKYCSKPFKRKDHYKIHLHIHTGVKSFFCPECGKGFYRKDHLQKHVLVHTKSKPRPKRDLPDLYPISMLPKKSQVKPEITIHAPSNTKLRVPLQIKVPYQMVMSMDNGEQRAVTINPQTDSSQEEDM</sequence>
<dbReference type="Gene3D" id="3.30.160.60">
    <property type="entry name" value="Classic Zinc Finger"/>
    <property type="match status" value="7"/>
</dbReference>
<dbReference type="InterPro" id="IPR013087">
    <property type="entry name" value="Znf_C2H2_type"/>
</dbReference>
<dbReference type="SUPFAM" id="SSF57667">
    <property type="entry name" value="beta-beta-alpha zinc fingers"/>
    <property type="match status" value="5"/>
</dbReference>
<reference evidence="9" key="1">
    <citation type="submission" date="2025-08" db="UniProtKB">
        <authorList>
            <consortium name="RefSeq"/>
        </authorList>
    </citation>
    <scope>IDENTIFICATION</scope>
    <source>
        <tissue evidence="9">Whole larvae</tissue>
    </source>
</reference>
<dbReference type="GO" id="GO:0000977">
    <property type="term" value="F:RNA polymerase II transcription regulatory region sequence-specific DNA binding"/>
    <property type="evidence" value="ECO:0007669"/>
    <property type="project" value="TreeGrafter"/>
</dbReference>
<evidence type="ECO:0000256" key="6">
    <source>
        <dbReference type="SAM" id="MobiDB-lite"/>
    </source>
</evidence>
<evidence type="ECO:0000256" key="2">
    <source>
        <dbReference type="ARBA" id="ARBA00022737"/>
    </source>
</evidence>
<evidence type="ECO:0000256" key="4">
    <source>
        <dbReference type="ARBA" id="ARBA00022833"/>
    </source>
</evidence>
<feature type="domain" description="C2H2-type" evidence="7">
    <location>
        <begin position="490"/>
        <end position="517"/>
    </location>
</feature>
<evidence type="ECO:0000259" key="7">
    <source>
        <dbReference type="PROSITE" id="PS50157"/>
    </source>
</evidence>
<feature type="domain" description="C2H2-type" evidence="7">
    <location>
        <begin position="164"/>
        <end position="187"/>
    </location>
</feature>
<dbReference type="PANTHER" id="PTHR24379">
    <property type="entry name" value="KRAB AND ZINC FINGER DOMAIN-CONTAINING"/>
    <property type="match status" value="1"/>
</dbReference>
<keyword evidence="3 5" id="KW-0863">Zinc-finger</keyword>
<dbReference type="FunFam" id="3.30.160.60:FF:002343">
    <property type="entry name" value="Zinc finger protein 33A"/>
    <property type="match status" value="1"/>
</dbReference>
<feature type="region of interest" description="Disordered" evidence="6">
    <location>
        <begin position="571"/>
        <end position="590"/>
    </location>
</feature>
<dbReference type="PROSITE" id="PS00028">
    <property type="entry name" value="ZINC_FINGER_C2H2_1"/>
    <property type="match status" value="9"/>
</dbReference>
<dbReference type="PANTHER" id="PTHR24379:SF127">
    <property type="entry name" value="BLOODY FINGERS-RELATED"/>
    <property type="match status" value="1"/>
</dbReference>
<keyword evidence="2" id="KW-0677">Repeat</keyword>
<evidence type="ECO:0000313" key="9">
    <source>
        <dbReference type="RefSeq" id="XP_031765210.1"/>
    </source>
</evidence>
<feature type="domain" description="C2H2-type" evidence="7">
    <location>
        <begin position="80"/>
        <end position="107"/>
    </location>
</feature>
<feature type="domain" description="C2H2-type" evidence="7">
    <location>
        <begin position="136"/>
        <end position="163"/>
    </location>
</feature>
<dbReference type="InterPro" id="IPR036236">
    <property type="entry name" value="Znf_C2H2_sf"/>
</dbReference>
<feature type="domain" description="C2H2-type" evidence="7">
    <location>
        <begin position="283"/>
        <end position="310"/>
    </location>
</feature>
<dbReference type="AlphaFoldDB" id="A0A6J3C042"/>
<name>A0A6J3C042_GALME</name>
<dbReference type="Pfam" id="PF00096">
    <property type="entry name" value="zf-C2H2"/>
    <property type="match status" value="6"/>
</dbReference>
<accession>A0A6J3C042</accession>
<protein>
    <submittedName>
        <fullName evidence="9">Zinc finger protein 585B-like isoform X1</fullName>
    </submittedName>
</protein>
<evidence type="ECO:0000256" key="1">
    <source>
        <dbReference type="ARBA" id="ARBA00022723"/>
    </source>
</evidence>
<proteinExistence type="predicted"/>
<dbReference type="FunFam" id="3.30.160.60:FF:000065">
    <property type="entry name" value="B-cell CLL/lymphoma 6, member B"/>
    <property type="match status" value="1"/>
</dbReference>
<gene>
    <name evidence="9" type="primary">LOC113513044</name>
</gene>
<feature type="domain" description="C2H2-type" evidence="7">
    <location>
        <begin position="462"/>
        <end position="489"/>
    </location>
</feature>
<keyword evidence="1" id="KW-0479">Metal-binding</keyword>
<dbReference type="GO" id="GO:0005634">
    <property type="term" value="C:nucleus"/>
    <property type="evidence" value="ECO:0007669"/>
    <property type="project" value="TreeGrafter"/>
</dbReference>
<evidence type="ECO:0000256" key="3">
    <source>
        <dbReference type="ARBA" id="ARBA00022771"/>
    </source>
</evidence>
<dbReference type="PROSITE" id="PS50157">
    <property type="entry name" value="ZINC_FINGER_C2H2_2"/>
    <property type="match status" value="9"/>
</dbReference>
<dbReference type="KEGG" id="gmw:113513044"/>
<feature type="domain" description="C2H2-type" evidence="7">
    <location>
        <begin position="353"/>
        <end position="380"/>
    </location>
</feature>